<protein>
    <submittedName>
        <fullName evidence="1">Uncharacterized protein</fullName>
    </submittedName>
</protein>
<sequence length="157" mass="17320">MSNSNMFFLSGKILIIMGACLLLIPTGNIEAAEKRYLTPKKSSSTIPLTAGVRSSKGMKKEPYLGSRLIYKTADTIKTLFTKDPELSLACQRGSFLQKKEMHYIAVVGGRKYGAALYKSNMLHDPKGLGNKDKIYLFKGQGTSNCDVFHTQFNLASN</sequence>
<proteinExistence type="predicted"/>
<evidence type="ECO:0000313" key="2">
    <source>
        <dbReference type="Proteomes" id="UP001597294"/>
    </source>
</evidence>
<keyword evidence="2" id="KW-1185">Reference proteome</keyword>
<gene>
    <name evidence="1" type="ORF">ACFSKO_18090</name>
</gene>
<dbReference type="EMBL" id="JBHUII010000011">
    <property type="protein sequence ID" value="MFD2207532.1"/>
    <property type="molecule type" value="Genomic_DNA"/>
</dbReference>
<dbReference type="RefSeq" id="WP_380254243.1">
    <property type="nucleotide sequence ID" value="NZ_JBHUII010000011.1"/>
</dbReference>
<accession>A0ABW5BNN0</accession>
<dbReference type="Proteomes" id="UP001597294">
    <property type="component" value="Unassembled WGS sequence"/>
</dbReference>
<organism evidence="1 2">
    <name type="scientific">Kiloniella antarctica</name>
    <dbReference type="NCBI Taxonomy" id="1550907"/>
    <lineage>
        <taxon>Bacteria</taxon>
        <taxon>Pseudomonadati</taxon>
        <taxon>Pseudomonadota</taxon>
        <taxon>Alphaproteobacteria</taxon>
        <taxon>Rhodospirillales</taxon>
        <taxon>Kiloniellaceae</taxon>
        <taxon>Kiloniella</taxon>
    </lineage>
</organism>
<name>A0ABW5BNN0_9PROT</name>
<evidence type="ECO:0000313" key="1">
    <source>
        <dbReference type="EMBL" id="MFD2207532.1"/>
    </source>
</evidence>
<reference evidence="2" key="1">
    <citation type="journal article" date="2019" name="Int. J. Syst. Evol. Microbiol.">
        <title>The Global Catalogue of Microorganisms (GCM) 10K type strain sequencing project: providing services to taxonomists for standard genome sequencing and annotation.</title>
        <authorList>
            <consortium name="The Broad Institute Genomics Platform"/>
            <consortium name="The Broad Institute Genome Sequencing Center for Infectious Disease"/>
            <person name="Wu L."/>
            <person name="Ma J."/>
        </authorList>
    </citation>
    <scope>NUCLEOTIDE SEQUENCE [LARGE SCALE GENOMIC DNA]</scope>
    <source>
        <strain evidence="2">CGMCC 4.7192</strain>
    </source>
</reference>
<comment type="caution">
    <text evidence="1">The sequence shown here is derived from an EMBL/GenBank/DDBJ whole genome shotgun (WGS) entry which is preliminary data.</text>
</comment>